<dbReference type="EMBL" id="CAJPUY010000016">
    <property type="protein sequence ID" value="CAG2150849.1"/>
    <property type="molecule type" value="Genomic_DNA"/>
</dbReference>
<dbReference type="InterPro" id="IPR002888">
    <property type="entry name" value="2Fe-2S-bd"/>
</dbReference>
<dbReference type="InterPro" id="IPR001041">
    <property type="entry name" value="2Fe-2S_ferredoxin-type"/>
</dbReference>
<dbReference type="Pfam" id="PF00111">
    <property type="entry name" value="Fer2"/>
    <property type="match status" value="1"/>
</dbReference>
<dbReference type="GO" id="GO:0046872">
    <property type="term" value="F:metal ion binding"/>
    <property type="evidence" value="ECO:0007669"/>
    <property type="project" value="UniProtKB-KW"/>
</dbReference>
<evidence type="ECO:0000256" key="4">
    <source>
        <dbReference type="ARBA" id="ARBA00023004"/>
    </source>
</evidence>
<dbReference type="PANTHER" id="PTHR44379">
    <property type="entry name" value="OXIDOREDUCTASE WITH IRON-SULFUR SUBUNIT"/>
    <property type="match status" value="1"/>
</dbReference>
<dbReference type="Gene3D" id="1.10.150.120">
    <property type="entry name" value="[2Fe-2S]-binding domain"/>
    <property type="match status" value="1"/>
</dbReference>
<dbReference type="InterPro" id="IPR012675">
    <property type="entry name" value="Beta-grasp_dom_sf"/>
</dbReference>
<dbReference type="FunFam" id="1.10.150.120:FF:000003">
    <property type="entry name" value="Carbon monoxide dehydrogenase, small subunit"/>
    <property type="match status" value="1"/>
</dbReference>
<evidence type="ECO:0000256" key="3">
    <source>
        <dbReference type="ARBA" id="ARBA00023002"/>
    </source>
</evidence>
<evidence type="ECO:0000313" key="8">
    <source>
        <dbReference type="EMBL" id="CAG2150849.1"/>
    </source>
</evidence>
<name>A0A916MZ96_9BURK</name>
<dbReference type="EC" id="1.2.5.3" evidence="8"/>
<comment type="cofactor">
    <cofactor evidence="6">
        <name>[2Fe-2S] cluster</name>
        <dbReference type="ChEBI" id="CHEBI:190135"/>
    </cofactor>
</comment>
<keyword evidence="4" id="KW-0408">Iron</keyword>
<sequence length="169" mass="17923">MQLQNTVNGAPRTTETEPRRLLVHLLRDSLRLTGVHIGCDTSQCGACTVLIDEKTAKSCTVLAVQTEGCSVHTIEGMSKDPVTTALKRAFNECHGLQCGFCTPGMLMAARALLLATPHPSEEEVRAALHGNLCRCTGYQNIVDAVLLAATLLDPGSARSVQSAQGAGHE</sequence>
<dbReference type="Gene3D" id="3.10.20.30">
    <property type="match status" value="1"/>
</dbReference>
<dbReference type="Pfam" id="PF01799">
    <property type="entry name" value="Fer2_2"/>
    <property type="match status" value="1"/>
</dbReference>
<dbReference type="PROSITE" id="PS51085">
    <property type="entry name" value="2FE2S_FER_2"/>
    <property type="match status" value="1"/>
</dbReference>
<evidence type="ECO:0000313" key="9">
    <source>
        <dbReference type="Proteomes" id="UP000672934"/>
    </source>
</evidence>
<keyword evidence="9" id="KW-1185">Reference proteome</keyword>
<dbReference type="RefSeq" id="WP_211949207.1">
    <property type="nucleotide sequence ID" value="NZ_CAJPUY010000016.1"/>
</dbReference>
<dbReference type="InterPro" id="IPR036884">
    <property type="entry name" value="2Fe-2S-bd_dom_sf"/>
</dbReference>
<evidence type="ECO:0000259" key="7">
    <source>
        <dbReference type="PROSITE" id="PS51085"/>
    </source>
</evidence>
<evidence type="ECO:0000256" key="5">
    <source>
        <dbReference type="ARBA" id="ARBA00023014"/>
    </source>
</evidence>
<dbReference type="SUPFAM" id="SSF54292">
    <property type="entry name" value="2Fe-2S ferredoxin-like"/>
    <property type="match status" value="1"/>
</dbReference>
<keyword evidence="3 8" id="KW-0560">Oxidoreductase</keyword>
<gene>
    <name evidence="8" type="primary">cutS</name>
    <name evidence="8" type="ORF">LMG31506_04307</name>
</gene>
<dbReference type="FunFam" id="3.10.20.30:FF:000020">
    <property type="entry name" value="Xanthine dehydrogenase iron-sulfur subunit"/>
    <property type="match status" value="1"/>
</dbReference>
<comment type="caution">
    <text evidence="8">The sequence shown here is derived from an EMBL/GenBank/DDBJ whole genome shotgun (WGS) entry which is preliminary data.</text>
</comment>
<keyword evidence="5" id="KW-0411">Iron-sulfur</keyword>
<dbReference type="AlphaFoldDB" id="A0A916MZ96"/>
<dbReference type="PANTHER" id="PTHR44379:SF5">
    <property type="entry name" value="OXIDOREDUCTASE WITH IRON-SULFUR SUBUNIT"/>
    <property type="match status" value="1"/>
</dbReference>
<dbReference type="InterPro" id="IPR036010">
    <property type="entry name" value="2Fe-2S_ferredoxin-like_sf"/>
</dbReference>
<reference evidence="8" key="1">
    <citation type="submission" date="2021-03" db="EMBL/GenBank/DDBJ databases">
        <authorList>
            <person name="Peeters C."/>
        </authorList>
    </citation>
    <scope>NUCLEOTIDE SEQUENCE</scope>
    <source>
        <strain evidence="8">LMG 31506</strain>
    </source>
</reference>
<dbReference type="GO" id="GO:0051537">
    <property type="term" value="F:2 iron, 2 sulfur cluster binding"/>
    <property type="evidence" value="ECO:0007669"/>
    <property type="project" value="UniProtKB-KW"/>
</dbReference>
<organism evidence="8 9">
    <name type="scientific">Cupriavidus yeoncheonensis</name>
    <dbReference type="NCBI Taxonomy" id="1462994"/>
    <lineage>
        <taxon>Bacteria</taxon>
        <taxon>Pseudomonadati</taxon>
        <taxon>Pseudomonadota</taxon>
        <taxon>Betaproteobacteria</taxon>
        <taxon>Burkholderiales</taxon>
        <taxon>Burkholderiaceae</taxon>
        <taxon>Cupriavidus</taxon>
    </lineage>
</organism>
<evidence type="ECO:0000256" key="2">
    <source>
        <dbReference type="ARBA" id="ARBA00022723"/>
    </source>
</evidence>
<dbReference type="GO" id="GO:0008805">
    <property type="term" value="F:carbon-monoxide oxygenase activity"/>
    <property type="evidence" value="ECO:0007669"/>
    <property type="project" value="UniProtKB-EC"/>
</dbReference>
<evidence type="ECO:0000256" key="1">
    <source>
        <dbReference type="ARBA" id="ARBA00022714"/>
    </source>
</evidence>
<keyword evidence="1" id="KW-0001">2Fe-2S</keyword>
<keyword evidence="2" id="KW-0479">Metal-binding</keyword>
<feature type="domain" description="2Fe-2S ferredoxin-type" evidence="7">
    <location>
        <begin position="1"/>
        <end position="77"/>
    </location>
</feature>
<evidence type="ECO:0000256" key="6">
    <source>
        <dbReference type="ARBA" id="ARBA00034078"/>
    </source>
</evidence>
<dbReference type="SUPFAM" id="SSF47741">
    <property type="entry name" value="CO dehydrogenase ISP C-domain like"/>
    <property type="match status" value="1"/>
</dbReference>
<dbReference type="Proteomes" id="UP000672934">
    <property type="component" value="Unassembled WGS sequence"/>
</dbReference>
<protein>
    <submittedName>
        <fullName evidence="8">Carbon monoxide dehydrogenase small chain</fullName>
        <ecNumber evidence="8">1.2.5.3</ecNumber>
    </submittedName>
</protein>
<dbReference type="InterPro" id="IPR051452">
    <property type="entry name" value="Diverse_Oxidoreductases"/>
</dbReference>
<proteinExistence type="predicted"/>
<accession>A0A916MZ96</accession>